<keyword evidence="6 11" id="KW-1133">Transmembrane helix</keyword>
<reference evidence="12 13" key="1">
    <citation type="submission" date="2021-05" db="EMBL/GenBank/DDBJ databases">
        <title>Genome Assembly of Synthetic Allotetraploid Brassica napus Reveals Homoeologous Exchanges between Subgenomes.</title>
        <authorList>
            <person name="Davis J.T."/>
        </authorList>
    </citation>
    <scope>NUCLEOTIDE SEQUENCE [LARGE SCALE GENOMIC DNA]</scope>
    <source>
        <strain evidence="13">cv. Da-Ae</strain>
        <tissue evidence="12">Seedling</tissue>
    </source>
</reference>
<dbReference type="InterPro" id="IPR029044">
    <property type="entry name" value="Nucleotide-diphossugar_trans"/>
</dbReference>
<comment type="function">
    <text evidence="11">Involved in the synthesis of glucuronoxylan hemicellulose in secondary cell walls.</text>
</comment>
<keyword evidence="3 11" id="KW-0808">Transferase</keyword>
<evidence type="ECO:0000313" key="13">
    <source>
        <dbReference type="Proteomes" id="UP000824890"/>
    </source>
</evidence>
<name>A0ABQ8CMQ7_BRANA</name>
<evidence type="ECO:0000256" key="9">
    <source>
        <dbReference type="ARBA" id="ARBA00023180"/>
    </source>
</evidence>
<protein>
    <recommendedName>
        <fullName evidence="11">Glycosyltransferases</fullName>
        <ecNumber evidence="11">2.4.-.-</ecNumber>
    </recommendedName>
</protein>
<keyword evidence="10 11" id="KW-0961">Cell wall biogenesis/degradation</keyword>
<evidence type="ECO:0000256" key="6">
    <source>
        <dbReference type="ARBA" id="ARBA00022989"/>
    </source>
</evidence>
<dbReference type="Gene3D" id="3.90.550.10">
    <property type="entry name" value="Spore Coat Polysaccharide Biosynthesis Protein SpsA, Chain A"/>
    <property type="match status" value="2"/>
</dbReference>
<evidence type="ECO:0000256" key="1">
    <source>
        <dbReference type="ARBA" id="ARBA00004323"/>
    </source>
</evidence>
<comment type="caution">
    <text evidence="12">The sequence shown here is derived from an EMBL/GenBank/DDBJ whole genome shotgun (WGS) entry which is preliminary data.</text>
</comment>
<keyword evidence="9" id="KW-0325">Glycoprotein</keyword>
<evidence type="ECO:0000313" key="12">
    <source>
        <dbReference type="EMBL" id="KAH0918344.1"/>
    </source>
</evidence>
<comment type="similarity">
    <text evidence="2 11">Belongs to the glycosyltransferase 43 family.</text>
</comment>
<dbReference type="EMBL" id="JAGKQM010000007">
    <property type="protein sequence ID" value="KAH0918344.1"/>
    <property type="molecule type" value="Genomic_DNA"/>
</dbReference>
<dbReference type="Proteomes" id="UP000824890">
    <property type="component" value="Unassembled WGS sequence"/>
</dbReference>
<evidence type="ECO:0000256" key="10">
    <source>
        <dbReference type="ARBA" id="ARBA00023316"/>
    </source>
</evidence>
<evidence type="ECO:0000256" key="8">
    <source>
        <dbReference type="ARBA" id="ARBA00023136"/>
    </source>
</evidence>
<feature type="transmembrane region" description="Helical" evidence="11">
    <location>
        <begin position="50"/>
        <end position="79"/>
    </location>
</feature>
<evidence type="ECO:0000256" key="7">
    <source>
        <dbReference type="ARBA" id="ARBA00023034"/>
    </source>
</evidence>
<accession>A0ABQ8CMQ7</accession>
<evidence type="ECO:0000256" key="2">
    <source>
        <dbReference type="ARBA" id="ARBA00007706"/>
    </source>
</evidence>
<dbReference type="PANTHER" id="PTHR10896">
    <property type="entry name" value="GALACTOSYLGALACTOSYLXYLOSYLPROTEIN 3-BETA-GLUCURONOSYLTRANSFERASE BETA-1,3-GLUCURONYLTRANSFERASE"/>
    <property type="match status" value="1"/>
</dbReference>
<gene>
    <name evidence="12" type="ORF">HID58_026004</name>
</gene>
<evidence type="ECO:0000256" key="3">
    <source>
        <dbReference type="ARBA" id="ARBA00022679"/>
    </source>
</evidence>
<dbReference type="SUPFAM" id="SSF53448">
    <property type="entry name" value="Nucleotide-diphospho-sugar transferases"/>
    <property type="match status" value="2"/>
</dbReference>
<sequence>MQKRREEAKKMKLLSAFRSSYLNRRGTTFRSLDPSSFDGGFIPKPSPSSIFWLAIHCLCCLISLILGFRFSHLVLFFLFSTSVTNLYTTTAGVSQLLKLKPLEKANVTAKSSRVVVGRHGIRIRPWPHPNPVEVMRAHQLLERVQKEQKSLYGVRSPRAVIAVTPTYVRTFQALHLTGVMHSLMLVPYDVVWIVVEAGGKSNETASFVGKSRLKTIHVGFDQKMPNTWEDRRRVESKMRIQGLRIVREEKLDGIVVFADDSNMHSMELFDEIQNVRWFGALSVGILAHSGNADELSSVLKMNQEGKPIQGPSCDSSGKLVGWHVFNTQPYATKTAVYVDDKAAVMPSKMEWSGFVLNSRLLWKEPVDDRPTWVKDVDNLLDGNEEIEDGPLSMVKDPSMVETLGSCGRNVLLWWLRVEARADSKFPPGWIIKSPLEITVPSKRTPWPDSSSKLPVVTKEAKYNQPATEKRSDSTFVIEEKLDGIADDSNMHSMELFDEIQNVKWFGALSVLTLTNQQGNPLSMPIQGPSSDSSGNLWGGTFLISLMPPRLRFMQDGMVRESVDDKPTLMIVLCPWSRILPELIASWIINSPLEITVGIKEDTVVRLGLYPLVRNKNQKLLMVSATR</sequence>
<comment type="subcellular location">
    <subcellularLocation>
        <location evidence="1 11">Golgi apparatus membrane</location>
        <topology evidence="1 11">Single-pass type II membrane protein</topology>
    </subcellularLocation>
</comment>
<proteinExistence type="inferred from homology"/>
<evidence type="ECO:0000256" key="5">
    <source>
        <dbReference type="ARBA" id="ARBA00022968"/>
    </source>
</evidence>
<evidence type="ECO:0000256" key="11">
    <source>
        <dbReference type="RuleBase" id="RU363127"/>
    </source>
</evidence>
<organism evidence="12 13">
    <name type="scientific">Brassica napus</name>
    <name type="common">Rape</name>
    <dbReference type="NCBI Taxonomy" id="3708"/>
    <lineage>
        <taxon>Eukaryota</taxon>
        <taxon>Viridiplantae</taxon>
        <taxon>Streptophyta</taxon>
        <taxon>Embryophyta</taxon>
        <taxon>Tracheophyta</taxon>
        <taxon>Spermatophyta</taxon>
        <taxon>Magnoliopsida</taxon>
        <taxon>eudicotyledons</taxon>
        <taxon>Gunneridae</taxon>
        <taxon>Pentapetalae</taxon>
        <taxon>rosids</taxon>
        <taxon>malvids</taxon>
        <taxon>Brassicales</taxon>
        <taxon>Brassicaceae</taxon>
        <taxon>Brassiceae</taxon>
        <taxon>Brassica</taxon>
    </lineage>
</organism>
<dbReference type="Pfam" id="PF03360">
    <property type="entry name" value="Glyco_transf_43"/>
    <property type="match status" value="2"/>
</dbReference>
<keyword evidence="7 11" id="KW-0333">Golgi apparatus</keyword>
<dbReference type="EC" id="2.4.-.-" evidence="11"/>
<keyword evidence="4 11" id="KW-0812">Transmembrane</keyword>
<dbReference type="InterPro" id="IPR005027">
    <property type="entry name" value="Glyco_trans_43"/>
</dbReference>
<evidence type="ECO:0000256" key="4">
    <source>
        <dbReference type="ARBA" id="ARBA00022692"/>
    </source>
</evidence>
<dbReference type="PANTHER" id="PTHR10896:SF17">
    <property type="entry name" value="BETA-1,4-XYLOSYLTRANSFERASE IRX14H-RELATED"/>
    <property type="match status" value="1"/>
</dbReference>
<keyword evidence="8 11" id="KW-0472">Membrane</keyword>
<keyword evidence="5 11" id="KW-0735">Signal-anchor</keyword>
<keyword evidence="13" id="KW-1185">Reference proteome</keyword>